<proteinExistence type="predicted"/>
<name>A0A0D3EL63_9ORYZ</name>
<dbReference type="Proteomes" id="UP000026960">
    <property type="component" value="Chromosome 1"/>
</dbReference>
<dbReference type="Gramene" id="OBART01G07560.1">
    <property type="protein sequence ID" value="OBART01G07560.1"/>
    <property type="gene ID" value="OBART01G07560"/>
</dbReference>
<evidence type="ECO:0000256" key="1">
    <source>
        <dbReference type="SAM" id="MobiDB-lite"/>
    </source>
</evidence>
<dbReference type="HOGENOM" id="CLU_2444307_0_0_1"/>
<dbReference type="PaxDb" id="65489-OBART01G07560.1"/>
<feature type="region of interest" description="Disordered" evidence="1">
    <location>
        <begin position="34"/>
        <end position="56"/>
    </location>
</feature>
<reference evidence="2" key="2">
    <citation type="submission" date="2015-03" db="UniProtKB">
        <authorList>
            <consortium name="EnsemblPlants"/>
        </authorList>
    </citation>
    <scope>IDENTIFICATION</scope>
</reference>
<accession>A0A0D3EL63</accession>
<keyword evidence="3" id="KW-1185">Reference proteome</keyword>
<reference evidence="2" key="1">
    <citation type="journal article" date="2009" name="Rice">
        <title>De Novo Next Generation Sequencing of Plant Genomes.</title>
        <authorList>
            <person name="Rounsley S."/>
            <person name="Marri P.R."/>
            <person name="Yu Y."/>
            <person name="He R."/>
            <person name="Sisneros N."/>
            <person name="Goicoechea J.L."/>
            <person name="Lee S.J."/>
            <person name="Angelova A."/>
            <person name="Kudrna D."/>
            <person name="Luo M."/>
            <person name="Affourtit J."/>
            <person name="Desany B."/>
            <person name="Knight J."/>
            <person name="Niazi F."/>
            <person name="Egholm M."/>
            <person name="Wing R.A."/>
        </authorList>
    </citation>
    <scope>NUCLEOTIDE SEQUENCE [LARGE SCALE GENOMIC DNA]</scope>
    <source>
        <strain evidence="2">cv. IRGC 105608</strain>
    </source>
</reference>
<dbReference type="AlphaFoldDB" id="A0A0D3EL63"/>
<protein>
    <submittedName>
        <fullName evidence="2">Uncharacterized protein</fullName>
    </submittedName>
</protein>
<feature type="compositionally biased region" description="Basic and acidic residues" evidence="1">
    <location>
        <begin position="41"/>
        <end position="54"/>
    </location>
</feature>
<dbReference type="EnsemblPlants" id="OBART01G07560.1">
    <property type="protein sequence ID" value="OBART01G07560.1"/>
    <property type="gene ID" value="OBART01G07560"/>
</dbReference>
<evidence type="ECO:0000313" key="2">
    <source>
        <dbReference type="EnsemblPlants" id="OBART01G07560.1"/>
    </source>
</evidence>
<evidence type="ECO:0000313" key="3">
    <source>
        <dbReference type="Proteomes" id="UP000026960"/>
    </source>
</evidence>
<organism evidence="2">
    <name type="scientific">Oryza barthii</name>
    <dbReference type="NCBI Taxonomy" id="65489"/>
    <lineage>
        <taxon>Eukaryota</taxon>
        <taxon>Viridiplantae</taxon>
        <taxon>Streptophyta</taxon>
        <taxon>Embryophyta</taxon>
        <taxon>Tracheophyta</taxon>
        <taxon>Spermatophyta</taxon>
        <taxon>Magnoliopsida</taxon>
        <taxon>Liliopsida</taxon>
        <taxon>Poales</taxon>
        <taxon>Poaceae</taxon>
        <taxon>BOP clade</taxon>
        <taxon>Oryzoideae</taxon>
        <taxon>Oryzeae</taxon>
        <taxon>Oryzinae</taxon>
        <taxon>Oryza</taxon>
    </lineage>
</organism>
<sequence>MLDCWAASESESSNKICQPNLTLAISRPTIRLPLHGKAKQSKAEERRVGDERSRNRPAALLLLATDGGVVRARETRGPVTAQVGAASVSG</sequence>